<dbReference type="EMBL" id="ML143404">
    <property type="protein sequence ID" value="TBU30591.1"/>
    <property type="molecule type" value="Genomic_DNA"/>
</dbReference>
<dbReference type="AlphaFoldDB" id="A0A4Q9MVU3"/>
<name>A0A4Q9MVU3_9APHY</name>
<evidence type="ECO:0000313" key="2">
    <source>
        <dbReference type="EMBL" id="TBU30591.1"/>
    </source>
</evidence>
<dbReference type="Proteomes" id="UP000292957">
    <property type="component" value="Unassembled WGS sequence"/>
</dbReference>
<evidence type="ECO:0000256" key="1">
    <source>
        <dbReference type="SAM" id="MobiDB-lite"/>
    </source>
</evidence>
<organism evidence="2">
    <name type="scientific">Dichomitus squalens</name>
    <dbReference type="NCBI Taxonomy" id="114155"/>
    <lineage>
        <taxon>Eukaryota</taxon>
        <taxon>Fungi</taxon>
        <taxon>Dikarya</taxon>
        <taxon>Basidiomycota</taxon>
        <taxon>Agaricomycotina</taxon>
        <taxon>Agaricomycetes</taxon>
        <taxon>Polyporales</taxon>
        <taxon>Polyporaceae</taxon>
        <taxon>Dichomitus</taxon>
    </lineage>
</organism>
<sequence length="156" mass="17123">MQDAGSLRGSCPGMELVRTVTAATPTSAIHRLRSKVHPNPHRTGDRSRSDQRRAYDAHRALAYRRTMSPFPCNLGPWRPRRPPFSQFISAGSCGSPSCVLAKSPIDPRPESHLLSLGSEARSPLQQARVKICWGTHGLLPTMTSRARAQLDEVATT</sequence>
<reference evidence="2" key="1">
    <citation type="submission" date="2019-01" db="EMBL/GenBank/DDBJ databases">
        <title>Draft genome sequences of three monokaryotic isolates of the white-rot basidiomycete fungus Dichomitus squalens.</title>
        <authorList>
            <consortium name="DOE Joint Genome Institute"/>
            <person name="Lopez S.C."/>
            <person name="Andreopoulos B."/>
            <person name="Pangilinan J."/>
            <person name="Lipzen A."/>
            <person name="Riley R."/>
            <person name="Ahrendt S."/>
            <person name="Ng V."/>
            <person name="Barry K."/>
            <person name="Daum C."/>
            <person name="Grigoriev I.V."/>
            <person name="Hilden K.S."/>
            <person name="Makela M.R."/>
            <person name="de Vries R.P."/>
        </authorList>
    </citation>
    <scope>NUCLEOTIDE SEQUENCE [LARGE SCALE GENOMIC DNA]</scope>
    <source>
        <strain evidence="2">OM18370.1</strain>
    </source>
</reference>
<proteinExistence type="predicted"/>
<accession>A0A4Q9MVU3</accession>
<feature type="compositionally biased region" description="Basic and acidic residues" evidence="1">
    <location>
        <begin position="42"/>
        <end position="54"/>
    </location>
</feature>
<feature type="region of interest" description="Disordered" evidence="1">
    <location>
        <begin position="32"/>
        <end position="54"/>
    </location>
</feature>
<protein>
    <submittedName>
        <fullName evidence="2">Uncharacterized protein</fullName>
    </submittedName>
</protein>
<gene>
    <name evidence="2" type="ORF">BD311DRAFT_181955</name>
</gene>